<dbReference type="Proteomes" id="UP001066276">
    <property type="component" value="Chromosome 1_2"/>
</dbReference>
<evidence type="ECO:0000313" key="3">
    <source>
        <dbReference type="Proteomes" id="UP001066276"/>
    </source>
</evidence>
<protein>
    <submittedName>
        <fullName evidence="2">Uncharacterized protein</fullName>
    </submittedName>
</protein>
<keyword evidence="3" id="KW-1185">Reference proteome</keyword>
<feature type="region of interest" description="Disordered" evidence="1">
    <location>
        <begin position="1"/>
        <end position="27"/>
    </location>
</feature>
<evidence type="ECO:0000313" key="2">
    <source>
        <dbReference type="EMBL" id="KAJ1205466.1"/>
    </source>
</evidence>
<name>A0AAV7VYK3_PLEWA</name>
<evidence type="ECO:0000256" key="1">
    <source>
        <dbReference type="SAM" id="MobiDB-lite"/>
    </source>
</evidence>
<sequence>MGQYEVYGVRHREDKQRATGARDNQWLRKVQVATQQNEGPSSWEAAPVTAQFRKRCMSTLVHVNSLKASHHHRYVGHVVDQAPDPRSPKPSTDDPGKHFSLLGGPRGTDSQASEQGAAKGGRYQVAIVP</sequence>
<organism evidence="2 3">
    <name type="scientific">Pleurodeles waltl</name>
    <name type="common">Iberian ribbed newt</name>
    <dbReference type="NCBI Taxonomy" id="8319"/>
    <lineage>
        <taxon>Eukaryota</taxon>
        <taxon>Metazoa</taxon>
        <taxon>Chordata</taxon>
        <taxon>Craniata</taxon>
        <taxon>Vertebrata</taxon>
        <taxon>Euteleostomi</taxon>
        <taxon>Amphibia</taxon>
        <taxon>Batrachia</taxon>
        <taxon>Caudata</taxon>
        <taxon>Salamandroidea</taxon>
        <taxon>Salamandridae</taxon>
        <taxon>Pleurodelinae</taxon>
        <taxon>Pleurodeles</taxon>
    </lineage>
</organism>
<comment type="caution">
    <text evidence="2">The sequence shown here is derived from an EMBL/GenBank/DDBJ whole genome shotgun (WGS) entry which is preliminary data.</text>
</comment>
<reference evidence="2" key="1">
    <citation type="journal article" date="2022" name="bioRxiv">
        <title>Sequencing and chromosome-scale assembly of the giantPleurodeles waltlgenome.</title>
        <authorList>
            <person name="Brown T."/>
            <person name="Elewa A."/>
            <person name="Iarovenko S."/>
            <person name="Subramanian E."/>
            <person name="Araus A.J."/>
            <person name="Petzold A."/>
            <person name="Susuki M."/>
            <person name="Suzuki K.-i.T."/>
            <person name="Hayashi T."/>
            <person name="Toyoda A."/>
            <person name="Oliveira C."/>
            <person name="Osipova E."/>
            <person name="Leigh N.D."/>
            <person name="Simon A."/>
            <person name="Yun M.H."/>
        </authorList>
    </citation>
    <scope>NUCLEOTIDE SEQUENCE</scope>
    <source>
        <strain evidence="2">20211129_DDA</strain>
        <tissue evidence="2">Liver</tissue>
    </source>
</reference>
<dbReference type="EMBL" id="JANPWB010000002">
    <property type="protein sequence ID" value="KAJ1205466.1"/>
    <property type="molecule type" value="Genomic_DNA"/>
</dbReference>
<feature type="compositionally biased region" description="Basic and acidic residues" evidence="1">
    <location>
        <begin position="8"/>
        <end position="17"/>
    </location>
</feature>
<accession>A0AAV7VYK3</accession>
<feature type="region of interest" description="Disordered" evidence="1">
    <location>
        <begin position="70"/>
        <end position="129"/>
    </location>
</feature>
<gene>
    <name evidence="2" type="ORF">NDU88_000901</name>
</gene>
<proteinExistence type="predicted"/>
<dbReference type="AlphaFoldDB" id="A0AAV7VYK3"/>